<evidence type="ECO:0000313" key="2">
    <source>
        <dbReference type="EMBL" id="MEN9062286.1"/>
    </source>
</evidence>
<gene>
    <name evidence="2" type="ORF">ABFB10_16105</name>
</gene>
<evidence type="ECO:0000256" key="1">
    <source>
        <dbReference type="SAM" id="SignalP"/>
    </source>
</evidence>
<evidence type="ECO:0000313" key="3">
    <source>
        <dbReference type="Proteomes" id="UP001428774"/>
    </source>
</evidence>
<organism evidence="2 3">
    <name type="scientific">Ponticoccus litoralis</name>
    <dbReference type="NCBI Taxonomy" id="422297"/>
    <lineage>
        <taxon>Bacteria</taxon>
        <taxon>Pseudomonadati</taxon>
        <taxon>Pseudomonadota</taxon>
        <taxon>Alphaproteobacteria</taxon>
        <taxon>Rhodobacterales</taxon>
        <taxon>Roseobacteraceae</taxon>
        <taxon>Ponticoccus</taxon>
    </lineage>
</organism>
<protein>
    <recommendedName>
        <fullName evidence="4">Tat pathway signal sequence domain protein</fullName>
    </recommendedName>
</protein>
<dbReference type="EMBL" id="JBDNCH010000002">
    <property type="protein sequence ID" value="MEN9062286.1"/>
    <property type="molecule type" value="Genomic_DNA"/>
</dbReference>
<comment type="caution">
    <text evidence="2">The sequence shown here is derived from an EMBL/GenBank/DDBJ whole genome shotgun (WGS) entry which is preliminary data.</text>
</comment>
<proteinExistence type="predicted"/>
<accession>A0AAW9SP05</accession>
<dbReference type="AlphaFoldDB" id="A0AAW9SP05"/>
<sequence length="147" mass="15585">MIMRPPGKSARALLAATLLAPALATAQDAQGQNVTLELNAVEQVDEACRISFLIQNGHDTDIAQAVYEAVLFDTEGRVDRMTLFDFGALPAARPRVRQFVVPGMACTALGRLLINGADTCTGDGVAPDACVRDLTLRSRAEGVEVMG</sequence>
<name>A0AAW9SP05_9RHOB</name>
<keyword evidence="3" id="KW-1185">Reference proteome</keyword>
<dbReference type="RefSeq" id="WP_347167277.1">
    <property type="nucleotide sequence ID" value="NZ_JBDNCH010000002.1"/>
</dbReference>
<feature type="chain" id="PRO_5043880697" description="Tat pathway signal sequence domain protein" evidence="1">
    <location>
        <begin position="27"/>
        <end position="147"/>
    </location>
</feature>
<reference evidence="2 3" key="1">
    <citation type="submission" date="2024-05" db="EMBL/GenBank/DDBJ databases">
        <title>Genome sequence of Ponticoccus litoralis KCCM 90028.</title>
        <authorList>
            <person name="Kim J.M."/>
            <person name="Lee J.K."/>
            <person name="Choi B.J."/>
            <person name="Bayburt H."/>
            <person name="Baek J.H."/>
            <person name="Jeon C.O."/>
        </authorList>
    </citation>
    <scope>NUCLEOTIDE SEQUENCE [LARGE SCALE GENOMIC DNA]</scope>
    <source>
        <strain evidence="2 3">KCCM 90028</strain>
    </source>
</reference>
<keyword evidence="1" id="KW-0732">Signal</keyword>
<dbReference type="Proteomes" id="UP001428774">
    <property type="component" value="Unassembled WGS sequence"/>
</dbReference>
<feature type="signal peptide" evidence="1">
    <location>
        <begin position="1"/>
        <end position="26"/>
    </location>
</feature>
<evidence type="ECO:0008006" key="4">
    <source>
        <dbReference type="Google" id="ProtNLM"/>
    </source>
</evidence>